<dbReference type="InterPro" id="IPR045464">
    <property type="entry name" value="Hrt3/FBXO9_C"/>
</dbReference>
<organism evidence="11 12">
    <name type="scientific">Melipona quadrifasciata</name>
    <dbReference type="NCBI Taxonomy" id="166423"/>
    <lineage>
        <taxon>Eukaryota</taxon>
        <taxon>Metazoa</taxon>
        <taxon>Ecdysozoa</taxon>
        <taxon>Arthropoda</taxon>
        <taxon>Hexapoda</taxon>
        <taxon>Insecta</taxon>
        <taxon>Pterygota</taxon>
        <taxon>Neoptera</taxon>
        <taxon>Endopterygota</taxon>
        <taxon>Hymenoptera</taxon>
        <taxon>Apocrita</taxon>
        <taxon>Aculeata</taxon>
        <taxon>Apoidea</taxon>
        <taxon>Anthophila</taxon>
        <taxon>Apidae</taxon>
        <taxon>Melipona</taxon>
    </lineage>
</organism>
<dbReference type="InterPro" id="IPR036047">
    <property type="entry name" value="F-box-like_dom_sf"/>
</dbReference>
<dbReference type="InterPro" id="IPR019734">
    <property type="entry name" value="TPR_rpt"/>
</dbReference>
<comment type="subcellular location">
    <subcellularLocation>
        <location evidence="1">Cytoplasm</location>
    </subcellularLocation>
</comment>
<evidence type="ECO:0000256" key="7">
    <source>
        <dbReference type="PROSITE-ProRule" id="PRU00339"/>
    </source>
</evidence>
<dbReference type="STRING" id="166423.A0A0M9ACY8"/>
<keyword evidence="5" id="KW-0833">Ubl conjugation pathway</keyword>
<sequence length="475" mass="56097">AERRKPWRRFCWQGCAFAVLYAFPTESTSVEEITSHTSDSSESDDGGDDQEGSSFSETNIEVALTSFREQWQRELEISPKRDQSKMQSAKAVKVDVSNDEESIESKAKSLFLKGIEYEERRKFYEAIQFYKRAVLLVPDIEFRLYESTKLKSSDDGHEGFNNDINNIDDNVEHNDEDEEESDLFVKLCKIVNQNKCVCFPKFEQTTTHISALPMEIVLYILRWVVSSELDFRSLEMFSRVCRGFYIAARDTEIWRLACIRVWGVNCGTYAPKYQSWRDMYIQRPRLRYNGCYISKTSYIRDGENSFQDRFYRPWHLVEYFRYLRFFPEGKVLMLTSTDEAQSCVNSLKYRTPRNPSVLIGHYRLHDNCVILILKKQEIKGVNTYRKKKKETMHDSGEQTFHIEFEIQDHHRRLNSQLKWLSYTIFTKYRNGHEAKMCLKEPSVREWRVSAIGGRYPSLKFSRVKSYTQESEAPLQ</sequence>
<gene>
    <name evidence="11" type="ORF">WN51_02001</name>
</gene>
<dbReference type="PROSITE" id="PS50005">
    <property type="entry name" value="TPR"/>
    <property type="match status" value="1"/>
</dbReference>
<dbReference type="AlphaFoldDB" id="A0A0M9ACY8"/>
<keyword evidence="12" id="KW-1185">Reference proteome</keyword>
<accession>A0A0M9ACY8</accession>
<dbReference type="Gene3D" id="1.20.1280.50">
    <property type="match status" value="1"/>
</dbReference>
<dbReference type="EMBL" id="KQ435698">
    <property type="protein sequence ID" value="KOX80713.1"/>
    <property type="molecule type" value="Genomic_DNA"/>
</dbReference>
<feature type="region of interest" description="Disordered" evidence="8">
    <location>
        <begin position="31"/>
        <end position="55"/>
    </location>
</feature>
<keyword evidence="4" id="KW-0963">Cytoplasm</keyword>
<reference evidence="11 12" key="1">
    <citation type="submission" date="2015-07" db="EMBL/GenBank/DDBJ databases">
        <title>The genome of Melipona quadrifasciata.</title>
        <authorList>
            <person name="Pan H."/>
            <person name="Kapheim K."/>
        </authorList>
    </citation>
    <scope>NUCLEOTIDE SEQUENCE [LARGE SCALE GENOMIC DNA]</scope>
    <source>
        <strain evidence="11">0111107301</strain>
        <tissue evidence="11">Whole body</tissue>
    </source>
</reference>
<dbReference type="GO" id="GO:0031146">
    <property type="term" value="P:SCF-dependent proteasomal ubiquitin-dependent protein catabolic process"/>
    <property type="evidence" value="ECO:0007669"/>
    <property type="project" value="TreeGrafter"/>
</dbReference>
<feature type="non-terminal residue" evidence="11">
    <location>
        <position position="1"/>
    </location>
</feature>
<evidence type="ECO:0000313" key="11">
    <source>
        <dbReference type="EMBL" id="KOX80713.1"/>
    </source>
</evidence>
<dbReference type="Pfam" id="PF12937">
    <property type="entry name" value="F-box-like"/>
    <property type="match status" value="1"/>
</dbReference>
<dbReference type="CDD" id="cd22089">
    <property type="entry name" value="F-box_FBXO9"/>
    <property type="match status" value="1"/>
</dbReference>
<dbReference type="PANTHER" id="PTHR12874:SF29">
    <property type="entry name" value="F-BOX ONLY PROTEIN 9"/>
    <property type="match status" value="1"/>
</dbReference>
<protein>
    <recommendedName>
        <fullName evidence="3">F-box only protein 9</fullName>
    </recommendedName>
</protein>
<comment type="pathway">
    <text evidence="2">Protein modification; protein ubiquitination.</text>
</comment>
<keyword evidence="9" id="KW-0732">Signal</keyword>
<evidence type="ECO:0000256" key="2">
    <source>
        <dbReference type="ARBA" id="ARBA00004906"/>
    </source>
</evidence>
<dbReference type="SUPFAM" id="SSF81383">
    <property type="entry name" value="F-box domain"/>
    <property type="match status" value="1"/>
</dbReference>
<dbReference type="Proteomes" id="UP000053105">
    <property type="component" value="Unassembled WGS sequence"/>
</dbReference>
<dbReference type="FunFam" id="1.20.1280.50:FF:000012">
    <property type="entry name" value="F-box only protein 9"/>
    <property type="match status" value="1"/>
</dbReference>
<evidence type="ECO:0000256" key="6">
    <source>
        <dbReference type="ARBA" id="ARBA00022803"/>
    </source>
</evidence>
<proteinExistence type="predicted"/>
<evidence type="ECO:0000256" key="9">
    <source>
        <dbReference type="SAM" id="SignalP"/>
    </source>
</evidence>
<dbReference type="SMART" id="SM00028">
    <property type="entry name" value="TPR"/>
    <property type="match status" value="1"/>
</dbReference>
<dbReference type="Pfam" id="PF19270">
    <property type="entry name" value="FBO_C"/>
    <property type="match status" value="1"/>
</dbReference>
<feature type="chain" id="PRO_5005831107" description="F-box only protein 9" evidence="9">
    <location>
        <begin position="23"/>
        <end position="475"/>
    </location>
</feature>
<feature type="domain" description="F-box" evidence="10">
    <location>
        <begin position="206"/>
        <end position="257"/>
    </location>
</feature>
<dbReference type="GO" id="GO:0005737">
    <property type="term" value="C:cytoplasm"/>
    <property type="evidence" value="ECO:0007669"/>
    <property type="project" value="UniProtKB-SubCell"/>
</dbReference>
<dbReference type="GO" id="GO:0019005">
    <property type="term" value="C:SCF ubiquitin ligase complex"/>
    <property type="evidence" value="ECO:0007669"/>
    <property type="project" value="TreeGrafter"/>
</dbReference>
<evidence type="ECO:0000256" key="1">
    <source>
        <dbReference type="ARBA" id="ARBA00004496"/>
    </source>
</evidence>
<dbReference type="PANTHER" id="PTHR12874">
    <property type="entry name" value="F-BOX ONLY PROTEIN 48-RELATED"/>
    <property type="match status" value="1"/>
</dbReference>
<dbReference type="OrthoDB" id="2117972at2759"/>
<name>A0A0M9ACY8_9HYME</name>
<evidence type="ECO:0000259" key="10">
    <source>
        <dbReference type="PROSITE" id="PS50181"/>
    </source>
</evidence>
<evidence type="ECO:0000256" key="8">
    <source>
        <dbReference type="SAM" id="MobiDB-lite"/>
    </source>
</evidence>
<keyword evidence="6 7" id="KW-0802">TPR repeat</keyword>
<evidence type="ECO:0000256" key="5">
    <source>
        <dbReference type="ARBA" id="ARBA00022786"/>
    </source>
</evidence>
<evidence type="ECO:0000256" key="4">
    <source>
        <dbReference type="ARBA" id="ARBA00022490"/>
    </source>
</evidence>
<dbReference type="PROSITE" id="PS50181">
    <property type="entry name" value="FBOX"/>
    <property type="match status" value="1"/>
</dbReference>
<feature type="repeat" description="TPR" evidence="7">
    <location>
        <begin position="107"/>
        <end position="140"/>
    </location>
</feature>
<evidence type="ECO:0000256" key="3">
    <source>
        <dbReference type="ARBA" id="ARBA00019775"/>
    </source>
</evidence>
<evidence type="ECO:0000313" key="12">
    <source>
        <dbReference type="Proteomes" id="UP000053105"/>
    </source>
</evidence>
<dbReference type="InterPro" id="IPR001810">
    <property type="entry name" value="F-box_dom"/>
</dbReference>
<feature type="signal peptide" evidence="9">
    <location>
        <begin position="1"/>
        <end position="22"/>
    </location>
</feature>
<feature type="compositionally biased region" description="Acidic residues" evidence="8">
    <location>
        <begin position="41"/>
        <end position="51"/>
    </location>
</feature>